<dbReference type="RefSeq" id="WP_372824568.1">
    <property type="nucleotide sequence ID" value="NZ_JARRIG010000007.1"/>
</dbReference>
<sequence>MARIGWYEVPYNFVETPLNITINYWPQVLELMGVFLDYETTEEISSLLSHLLETSKPLEARRQATSLRKAIPLMYKIQKLLKEGIREAVTNQYTPRCDLVYYGRVSIRGITYRKYCLHTSRNELTISRILPNIACSGVDLWGLLRFINNVAGNNISPRLAKFKKSLEDLASKYSFAYPAGVFVNIRKNIARGLGIPTSIDIFYSSYLRSPLNTWSTQAGVIRKTLGEKLEVAKKLLSKETRHWLFEGEDLTKNEVISALRELFPNKPPYIEPISNEATLWEKEDEWVVKFKCLDDYAYAVKDAAGNITIAATIYDSKIKWTSQTWDSVITLYGIKRVNTLPGDVIKFGELSTELFHVVGDHEAYYHPLLENFFLKAYPGTKIVTISGRVYEFDRKELVALEPLLRPSAVNSLFMVL</sequence>
<gene>
    <name evidence="1" type="ORF">P8X34_10585</name>
</gene>
<evidence type="ECO:0000313" key="2">
    <source>
        <dbReference type="Proteomes" id="UP001571980"/>
    </source>
</evidence>
<dbReference type="EMBL" id="JARRIG010000007">
    <property type="protein sequence ID" value="MFA4805171.1"/>
    <property type="molecule type" value="Genomic_DNA"/>
</dbReference>
<evidence type="ECO:0000313" key="1">
    <source>
        <dbReference type="EMBL" id="MFA4805171.1"/>
    </source>
</evidence>
<name>A0ABV4T5N0_9EURY</name>
<organism evidence="1 2">
    <name type="scientific">Pyrococcus kukulkanii</name>
    <dbReference type="NCBI Taxonomy" id="1609559"/>
    <lineage>
        <taxon>Archaea</taxon>
        <taxon>Methanobacteriati</taxon>
        <taxon>Methanobacteriota</taxon>
        <taxon>Thermococci</taxon>
        <taxon>Thermococcales</taxon>
        <taxon>Thermococcaceae</taxon>
        <taxon>Pyrococcus</taxon>
    </lineage>
</organism>
<keyword evidence="2" id="KW-1185">Reference proteome</keyword>
<comment type="caution">
    <text evidence="1">The sequence shown here is derived from an EMBL/GenBank/DDBJ whole genome shotgun (WGS) entry which is preliminary data.</text>
</comment>
<dbReference type="Proteomes" id="UP001571980">
    <property type="component" value="Unassembled WGS sequence"/>
</dbReference>
<accession>A0ABV4T5N0</accession>
<proteinExistence type="predicted"/>
<reference evidence="1 2" key="1">
    <citation type="submission" date="2023-03" db="EMBL/GenBank/DDBJ databases">
        <title>Speciation in Pyrococcus: adaptation to high temperature as a mechanism.</title>
        <authorList>
            <person name="Gu J."/>
        </authorList>
    </citation>
    <scope>NUCLEOTIDE SEQUENCE [LARGE SCALE GENOMIC DNA]</scope>
    <source>
        <strain evidence="1 2">LMOA34</strain>
    </source>
</reference>
<protein>
    <submittedName>
        <fullName evidence="1">Uncharacterized protein</fullName>
    </submittedName>
</protein>